<keyword evidence="3" id="KW-1185">Reference proteome</keyword>
<evidence type="ECO:0000313" key="2">
    <source>
        <dbReference type="EMBL" id="MFG3194346.1"/>
    </source>
</evidence>
<protein>
    <submittedName>
        <fullName evidence="2">Uncharacterized protein</fullName>
    </submittedName>
</protein>
<dbReference type="Proteomes" id="UP001604282">
    <property type="component" value="Unassembled WGS sequence"/>
</dbReference>
<keyword evidence="1" id="KW-0812">Transmembrane</keyword>
<name>A0ABW7C4A9_9ACTN</name>
<feature type="transmembrane region" description="Helical" evidence="1">
    <location>
        <begin position="37"/>
        <end position="56"/>
    </location>
</feature>
<dbReference type="EMBL" id="JBICZW010000049">
    <property type="protein sequence ID" value="MFG3194346.1"/>
    <property type="molecule type" value="Genomic_DNA"/>
</dbReference>
<evidence type="ECO:0000256" key="1">
    <source>
        <dbReference type="SAM" id="Phobius"/>
    </source>
</evidence>
<feature type="transmembrane region" description="Helical" evidence="1">
    <location>
        <begin position="7"/>
        <end position="25"/>
    </location>
</feature>
<evidence type="ECO:0000313" key="3">
    <source>
        <dbReference type="Proteomes" id="UP001604282"/>
    </source>
</evidence>
<organism evidence="2 3">
    <name type="scientific">Streptomyces omiyaensis</name>
    <dbReference type="NCBI Taxonomy" id="68247"/>
    <lineage>
        <taxon>Bacteria</taxon>
        <taxon>Bacillati</taxon>
        <taxon>Actinomycetota</taxon>
        <taxon>Actinomycetes</taxon>
        <taxon>Kitasatosporales</taxon>
        <taxon>Streptomycetaceae</taxon>
        <taxon>Streptomyces</taxon>
    </lineage>
</organism>
<gene>
    <name evidence="2" type="ORF">ACGFYS_36155</name>
</gene>
<keyword evidence="1" id="KW-0472">Membrane</keyword>
<dbReference type="RefSeq" id="WP_189853643.1">
    <property type="nucleotide sequence ID" value="NZ_BMVV01000043.1"/>
</dbReference>
<comment type="caution">
    <text evidence="2">The sequence shown here is derived from an EMBL/GenBank/DDBJ whole genome shotgun (WGS) entry which is preliminary data.</text>
</comment>
<sequence>MGKEAKDLAIVWGLWPVMGLIAAPHRQNEDLFDTVSLVLFGLYSLSTAVMTVRFLYRRVTSRTRGAQARPSAEQHEKAAS</sequence>
<keyword evidence="1" id="KW-1133">Transmembrane helix</keyword>
<accession>A0ABW7C4A9</accession>
<reference evidence="2 3" key="1">
    <citation type="submission" date="2024-10" db="EMBL/GenBank/DDBJ databases">
        <title>The Natural Products Discovery Center: Release of the First 8490 Sequenced Strains for Exploring Actinobacteria Biosynthetic Diversity.</title>
        <authorList>
            <person name="Kalkreuter E."/>
            <person name="Kautsar S.A."/>
            <person name="Yang D."/>
            <person name="Bader C.D."/>
            <person name="Teijaro C.N."/>
            <person name="Fluegel L."/>
            <person name="Davis C.M."/>
            <person name="Simpson J.R."/>
            <person name="Lauterbach L."/>
            <person name="Steele A.D."/>
            <person name="Gui C."/>
            <person name="Meng S."/>
            <person name="Li G."/>
            <person name="Viehrig K."/>
            <person name="Ye F."/>
            <person name="Su P."/>
            <person name="Kiefer A.F."/>
            <person name="Nichols A."/>
            <person name="Cepeda A.J."/>
            <person name="Yan W."/>
            <person name="Fan B."/>
            <person name="Jiang Y."/>
            <person name="Adhikari A."/>
            <person name="Zheng C.-J."/>
            <person name="Schuster L."/>
            <person name="Cowan T.M."/>
            <person name="Smanski M.J."/>
            <person name="Chevrette M.G."/>
            <person name="De Carvalho L.P.S."/>
            <person name="Shen B."/>
        </authorList>
    </citation>
    <scope>NUCLEOTIDE SEQUENCE [LARGE SCALE GENOMIC DNA]</scope>
    <source>
        <strain evidence="2 3">NPDC048229</strain>
    </source>
</reference>
<proteinExistence type="predicted"/>